<reference evidence="1" key="1">
    <citation type="submission" date="2021-10" db="EMBL/GenBank/DDBJ databases">
        <title>Melipona bicolor Genome sequencing and assembly.</title>
        <authorList>
            <person name="Araujo N.S."/>
            <person name="Arias M.C."/>
        </authorList>
    </citation>
    <scope>NUCLEOTIDE SEQUENCE</scope>
    <source>
        <strain evidence="1">USP_2M_L1-L4_2017</strain>
        <tissue evidence="1">Whole body</tissue>
    </source>
</reference>
<dbReference type="AlphaFoldDB" id="A0AA40G3A0"/>
<evidence type="ECO:0000313" key="1">
    <source>
        <dbReference type="EMBL" id="KAK1130261.1"/>
    </source>
</evidence>
<dbReference type="Proteomes" id="UP001177670">
    <property type="component" value="Unassembled WGS sequence"/>
</dbReference>
<accession>A0AA40G3A0</accession>
<comment type="caution">
    <text evidence="1">The sequence shown here is derived from an EMBL/GenBank/DDBJ whole genome shotgun (WGS) entry which is preliminary data.</text>
</comment>
<evidence type="ECO:0000313" key="2">
    <source>
        <dbReference type="Proteomes" id="UP001177670"/>
    </source>
</evidence>
<proteinExistence type="predicted"/>
<sequence length="101" mass="12227">MKFDTRVFYTNHRLSLEVRRIFQIRAIKRKFSNLGLCTYINLNPFQIFHLHEKEREPNAKTRDSGRTYRSTAPEESNLNYYRSSKTYLSSLYHEAYLQNEI</sequence>
<organism evidence="1 2">
    <name type="scientific">Melipona bicolor</name>
    <dbReference type="NCBI Taxonomy" id="60889"/>
    <lineage>
        <taxon>Eukaryota</taxon>
        <taxon>Metazoa</taxon>
        <taxon>Ecdysozoa</taxon>
        <taxon>Arthropoda</taxon>
        <taxon>Hexapoda</taxon>
        <taxon>Insecta</taxon>
        <taxon>Pterygota</taxon>
        <taxon>Neoptera</taxon>
        <taxon>Endopterygota</taxon>
        <taxon>Hymenoptera</taxon>
        <taxon>Apocrita</taxon>
        <taxon>Aculeata</taxon>
        <taxon>Apoidea</taxon>
        <taxon>Anthophila</taxon>
        <taxon>Apidae</taxon>
        <taxon>Melipona</taxon>
    </lineage>
</organism>
<keyword evidence="2" id="KW-1185">Reference proteome</keyword>
<dbReference type="EMBL" id="JAHYIQ010000007">
    <property type="protein sequence ID" value="KAK1130261.1"/>
    <property type="molecule type" value="Genomic_DNA"/>
</dbReference>
<gene>
    <name evidence="1" type="ORF">K0M31_018400</name>
</gene>
<protein>
    <submittedName>
        <fullName evidence="1">Uncharacterized protein</fullName>
    </submittedName>
</protein>
<name>A0AA40G3A0_9HYME</name>